<keyword evidence="6" id="KW-0328">Glycosyltransferase</keyword>
<feature type="compositionally biased region" description="Low complexity" evidence="17">
    <location>
        <begin position="36"/>
        <end position="47"/>
    </location>
</feature>
<name>A0AAN9B948_9CAEN</name>
<dbReference type="GO" id="GO:0005783">
    <property type="term" value="C:endoplasmic reticulum"/>
    <property type="evidence" value="ECO:0007669"/>
    <property type="project" value="UniProtKB-SubCell"/>
</dbReference>
<evidence type="ECO:0000256" key="10">
    <source>
        <dbReference type="ARBA" id="ARBA00023157"/>
    </source>
</evidence>
<evidence type="ECO:0000256" key="9">
    <source>
        <dbReference type="ARBA" id="ARBA00022976"/>
    </source>
</evidence>
<dbReference type="EC" id="2.4.1.221" evidence="4"/>
<evidence type="ECO:0000256" key="3">
    <source>
        <dbReference type="ARBA" id="ARBA00010626"/>
    </source>
</evidence>
<evidence type="ECO:0000256" key="15">
    <source>
        <dbReference type="ARBA" id="ARBA00047273"/>
    </source>
</evidence>
<dbReference type="GO" id="GO:0007219">
    <property type="term" value="P:Notch signaling pathway"/>
    <property type="evidence" value="ECO:0007669"/>
    <property type="project" value="UniProtKB-KW"/>
</dbReference>
<dbReference type="GO" id="GO:0008593">
    <property type="term" value="P:regulation of Notch signaling pathway"/>
    <property type="evidence" value="ECO:0007669"/>
    <property type="project" value="TreeGrafter"/>
</dbReference>
<dbReference type="GO" id="GO:0006004">
    <property type="term" value="P:fucose metabolic process"/>
    <property type="evidence" value="ECO:0007669"/>
    <property type="project" value="UniProtKB-KW"/>
</dbReference>
<dbReference type="EMBL" id="JBAMIC010000011">
    <property type="protein sequence ID" value="KAK7100919.1"/>
    <property type="molecule type" value="Genomic_DNA"/>
</dbReference>
<evidence type="ECO:0000256" key="1">
    <source>
        <dbReference type="ARBA" id="ARBA00004240"/>
    </source>
</evidence>
<comment type="subcellular location">
    <subcellularLocation>
        <location evidence="1">Endoplasmic reticulum</location>
    </subcellularLocation>
</comment>
<dbReference type="Gene3D" id="3.40.50.11340">
    <property type="match status" value="1"/>
</dbReference>
<keyword evidence="13" id="KW-0119">Carbohydrate metabolism</keyword>
<keyword evidence="9" id="KW-0914">Notch signaling pathway</keyword>
<dbReference type="InterPro" id="IPR039922">
    <property type="entry name" value="POFUT1"/>
</dbReference>
<keyword evidence="10" id="KW-1015">Disulfide bond</keyword>
<evidence type="ECO:0000256" key="11">
    <source>
        <dbReference type="ARBA" id="ARBA00023180"/>
    </source>
</evidence>
<dbReference type="Gene3D" id="3.40.50.11350">
    <property type="match status" value="1"/>
</dbReference>
<keyword evidence="7" id="KW-0808">Transferase</keyword>
<comment type="pathway">
    <text evidence="2">Protein modification; protein glycosylation.</text>
</comment>
<comment type="caution">
    <text evidence="19">The sequence shown here is derived from an EMBL/GenBank/DDBJ whole genome shotgun (WGS) entry which is preliminary data.</text>
</comment>
<dbReference type="GO" id="GO:0046922">
    <property type="term" value="F:peptide-O-fucosyltransferase activity"/>
    <property type="evidence" value="ECO:0007669"/>
    <property type="project" value="UniProtKB-EC"/>
</dbReference>
<evidence type="ECO:0000256" key="17">
    <source>
        <dbReference type="SAM" id="MobiDB-lite"/>
    </source>
</evidence>
<keyword evidence="12" id="KW-0294">Fucose metabolism</keyword>
<dbReference type="PANTHER" id="PTHR21420">
    <property type="entry name" value="GDP-FUCOSE PROTEIN O-FUCOSYLTRANSFERASE 1"/>
    <property type="match status" value="1"/>
</dbReference>
<dbReference type="Pfam" id="PF10250">
    <property type="entry name" value="O-FucT"/>
    <property type="match status" value="1"/>
</dbReference>
<organism evidence="19 20">
    <name type="scientific">Littorina saxatilis</name>
    <dbReference type="NCBI Taxonomy" id="31220"/>
    <lineage>
        <taxon>Eukaryota</taxon>
        <taxon>Metazoa</taxon>
        <taxon>Spiralia</taxon>
        <taxon>Lophotrochozoa</taxon>
        <taxon>Mollusca</taxon>
        <taxon>Gastropoda</taxon>
        <taxon>Caenogastropoda</taxon>
        <taxon>Littorinimorpha</taxon>
        <taxon>Littorinoidea</taxon>
        <taxon>Littorinidae</taxon>
        <taxon>Littorina</taxon>
    </lineage>
</organism>
<dbReference type="PANTHER" id="PTHR21420:SF9">
    <property type="entry name" value="GDP-FUCOSE PROTEIN O-FUCOSYLTRANSFERASE 1"/>
    <property type="match status" value="1"/>
</dbReference>
<evidence type="ECO:0000256" key="6">
    <source>
        <dbReference type="ARBA" id="ARBA00022676"/>
    </source>
</evidence>
<evidence type="ECO:0000256" key="14">
    <source>
        <dbReference type="ARBA" id="ARBA00033080"/>
    </source>
</evidence>
<sequence>MNLLRRRQHVSFLCLLFVLWTCLPARGNESSDADDVSSASSATTSDDGTVLEVDPKGYIIYCPCMGRFGNQADHFLGSLGFAKQLNRTLIIPPWRTYKNVPFDEWFRVEAVQLYYRVITAENFMRDLAPTVWPEGSRIGWCWLQKTKDDGESYCPMKEGNPFGPFWDGLGVNFDRHMVYKFSYTEVDKWKNEYPGDKFPVIALKGAPASFPVREHHVPLHRYLQWSDLMESQANDYINTHFPGETFVGIHLRNGPDWVNACSHIKGSTSFMASPQCLGYKNNKEVTKEICIPSVDIILSLTKEVVESTKATTVYVATDKDPMLDTLKNTLGDKVKVIHQDPWLPQLDLIILGKSDHFIGNCVSSFTAFVTRERLVTNKPTSFWGFSPE</sequence>
<evidence type="ECO:0000256" key="2">
    <source>
        <dbReference type="ARBA" id="ARBA00004922"/>
    </source>
</evidence>
<evidence type="ECO:0000256" key="7">
    <source>
        <dbReference type="ARBA" id="ARBA00022679"/>
    </source>
</evidence>
<protein>
    <recommendedName>
        <fullName evidence="5">GDP-fucose protein O-fucosyltransferase 1</fullName>
        <ecNumber evidence="4">2.4.1.221</ecNumber>
    </recommendedName>
    <alternativeName>
        <fullName evidence="14">Peptide-O-fucosyltransferase 1</fullName>
    </alternativeName>
</protein>
<evidence type="ECO:0000256" key="18">
    <source>
        <dbReference type="SAM" id="SignalP"/>
    </source>
</evidence>
<dbReference type="InterPro" id="IPR019378">
    <property type="entry name" value="GDP-Fuc_O-FucTrfase"/>
</dbReference>
<keyword evidence="20" id="KW-1185">Reference proteome</keyword>
<keyword evidence="11" id="KW-0325">Glycoprotein</keyword>
<evidence type="ECO:0000256" key="16">
    <source>
        <dbReference type="ARBA" id="ARBA00048647"/>
    </source>
</evidence>
<evidence type="ECO:0000313" key="19">
    <source>
        <dbReference type="EMBL" id="KAK7100919.1"/>
    </source>
</evidence>
<evidence type="ECO:0000313" key="20">
    <source>
        <dbReference type="Proteomes" id="UP001374579"/>
    </source>
</evidence>
<evidence type="ECO:0000256" key="13">
    <source>
        <dbReference type="ARBA" id="ARBA00023277"/>
    </source>
</evidence>
<feature type="region of interest" description="Disordered" evidence="17">
    <location>
        <begin position="29"/>
        <end position="48"/>
    </location>
</feature>
<accession>A0AAN9B948</accession>
<feature type="signal peptide" evidence="18">
    <location>
        <begin position="1"/>
        <end position="27"/>
    </location>
</feature>
<keyword evidence="8" id="KW-0256">Endoplasmic reticulum</keyword>
<dbReference type="Proteomes" id="UP001374579">
    <property type="component" value="Unassembled WGS sequence"/>
</dbReference>
<comment type="similarity">
    <text evidence="3">Belongs to the glycosyltransferase 65 family.</text>
</comment>
<comment type="catalytic activity">
    <reaction evidence="16">
        <text>L-seryl-[protein] + GDP-beta-L-fucose = 3-O-(alpha-L-fucosyl)-L-seryl-[protein] + GDP + H(+)</text>
        <dbReference type="Rhea" id="RHEA:63644"/>
        <dbReference type="Rhea" id="RHEA-COMP:9863"/>
        <dbReference type="Rhea" id="RHEA-COMP:17914"/>
        <dbReference type="ChEBI" id="CHEBI:15378"/>
        <dbReference type="ChEBI" id="CHEBI:29999"/>
        <dbReference type="ChEBI" id="CHEBI:57273"/>
        <dbReference type="ChEBI" id="CHEBI:58189"/>
        <dbReference type="ChEBI" id="CHEBI:189632"/>
        <dbReference type="EC" id="2.4.1.221"/>
    </reaction>
    <physiologicalReaction direction="left-to-right" evidence="16">
        <dbReference type="Rhea" id="RHEA:63645"/>
    </physiologicalReaction>
</comment>
<comment type="catalytic activity">
    <reaction evidence="15">
        <text>L-threonyl-[protein] + GDP-beta-L-fucose = 3-O-(alpha-L-fucosyl)-L-threonyl-[protein] + GDP + H(+)</text>
        <dbReference type="Rhea" id="RHEA:70491"/>
        <dbReference type="Rhea" id="RHEA-COMP:11060"/>
        <dbReference type="Rhea" id="RHEA-COMP:17915"/>
        <dbReference type="ChEBI" id="CHEBI:15378"/>
        <dbReference type="ChEBI" id="CHEBI:30013"/>
        <dbReference type="ChEBI" id="CHEBI:57273"/>
        <dbReference type="ChEBI" id="CHEBI:58189"/>
        <dbReference type="ChEBI" id="CHEBI:189631"/>
        <dbReference type="EC" id="2.4.1.221"/>
    </reaction>
    <physiologicalReaction direction="left-to-right" evidence="15">
        <dbReference type="Rhea" id="RHEA:70492"/>
    </physiologicalReaction>
</comment>
<keyword evidence="18" id="KW-0732">Signal</keyword>
<evidence type="ECO:0000256" key="12">
    <source>
        <dbReference type="ARBA" id="ARBA00023253"/>
    </source>
</evidence>
<reference evidence="19 20" key="1">
    <citation type="submission" date="2024-02" db="EMBL/GenBank/DDBJ databases">
        <title>Chromosome-scale genome assembly of the rough periwinkle Littorina saxatilis.</title>
        <authorList>
            <person name="De Jode A."/>
            <person name="Faria R."/>
            <person name="Formenti G."/>
            <person name="Sims Y."/>
            <person name="Smith T.P."/>
            <person name="Tracey A."/>
            <person name="Wood J.M.D."/>
            <person name="Zagrodzka Z.B."/>
            <person name="Johannesson K."/>
            <person name="Butlin R.K."/>
            <person name="Leder E.H."/>
        </authorList>
    </citation>
    <scope>NUCLEOTIDE SEQUENCE [LARGE SCALE GENOMIC DNA]</scope>
    <source>
        <strain evidence="19">Snail1</strain>
        <tissue evidence="19">Muscle</tissue>
    </source>
</reference>
<evidence type="ECO:0000256" key="8">
    <source>
        <dbReference type="ARBA" id="ARBA00022824"/>
    </source>
</evidence>
<dbReference type="CDD" id="cd11302">
    <property type="entry name" value="O-FucT-1"/>
    <property type="match status" value="1"/>
</dbReference>
<evidence type="ECO:0000256" key="5">
    <source>
        <dbReference type="ARBA" id="ARBA00021745"/>
    </source>
</evidence>
<gene>
    <name evidence="19" type="ORF">V1264_023782</name>
</gene>
<dbReference type="AlphaFoldDB" id="A0AAN9B948"/>
<feature type="chain" id="PRO_5042828549" description="GDP-fucose protein O-fucosyltransferase 1" evidence="18">
    <location>
        <begin position="28"/>
        <end position="388"/>
    </location>
</feature>
<evidence type="ECO:0000256" key="4">
    <source>
        <dbReference type="ARBA" id="ARBA00012196"/>
    </source>
</evidence>
<proteinExistence type="inferred from homology"/>